<protein>
    <submittedName>
        <fullName evidence="1">Uncharacterized protein</fullName>
    </submittedName>
</protein>
<keyword evidence="2" id="KW-1185">Reference proteome</keyword>
<dbReference type="EMBL" id="JARRAG010000005">
    <property type="protein sequence ID" value="MDG3008335.1"/>
    <property type="molecule type" value="Genomic_DNA"/>
</dbReference>
<evidence type="ECO:0000313" key="1">
    <source>
        <dbReference type="EMBL" id="MDG3008335.1"/>
    </source>
</evidence>
<evidence type="ECO:0000313" key="2">
    <source>
        <dbReference type="Proteomes" id="UP001216907"/>
    </source>
</evidence>
<name>A0ABT6FLU4_9BACT</name>
<gene>
    <name evidence="1" type="ORF">PZE19_31590</name>
</gene>
<sequence>MLVRLEDAQGRPIFVESDAVAPFGGAQVAMDHTVEQVAGMIEAAVAASRSARAPR</sequence>
<dbReference type="RefSeq" id="WP_277864660.1">
    <property type="nucleotide sequence ID" value="NZ_JARRAG010000005.1"/>
</dbReference>
<comment type="caution">
    <text evidence="1">The sequence shown here is derived from an EMBL/GenBank/DDBJ whole genome shotgun (WGS) entry which is preliminary data.</text>
</comment>
<organism evidence="1 2">
    <name type="scientific">Paludisphaera mucosa</name>
    <dbReference type="NCBI Taxonomy" id="3030827"/>
    <lineage>
        <taxon>Bacteria</taxon>
        <taxon>Pseudomonadati</taxon>
        <taxon>Planctomycetota</taxon>
        <taxon>Planctomycetia</taxon>
        <taxon>Isosphaerales</taxon>
        <taxon>Isosphaeraceae</taxon>
        <taxon>Paludisphaera</taxon>
    </lineage>
</organism>
<reference evidence="1 2" key="1">
    <citation type="submission" date="2023-03" db="EMBL/GenBank/DDBJ databases">
        <title>Paludisphaera mucosa sp. nov. a novel planctomycete from northern fen.</title>
        <authorList>
            <person name="Ivanova A."/>
        </authorList>
    </citation>
    <scope>NUCLEOTIDE SEQUENCE [LARGE SCALE GENOMIC DNA]</scope>
    <source>
        <strain evidence="1 2">Pla2</strain>
    </source>
</reference>
<accession>A0ABT6FLU4</accession>
<dbReference type="Proteomes" id="UP001216907">
    <property type="component" value="Unassembled WGS sequence"/>
</dbReference>
<proteinExistence type="predicted"/>